<dbReference type="Pfam" id="PF12697">
    <property type="entry name" value="Abhydrolase_6"/>
    <property type="match status" value="1"/>
</dbReference>
<gene>
    <name evidence="2" type="ORF">MUB46_05655</name>
</gene>
<name>A0AAW5QUH6_9HYPH</name>
<keyword evidence="3" id="KW-1185">Reference proteome</keyword>
<dbReference type="Proteomes" id="UP001320898">
    <property type="component" value="Unassembled WGS sequence"/>
</dbReference>
<dbReference type="PANTHER" id="PTHR43194:SF5">
    <property type="entry name" value="PIMELOYL-[ACYL-CARRIER PROTEIN] METHYL ESTER ESTERASE"/>
    <property type="match status" value="1"/>
</dbReference>
<evidence type="ECO:0000313" key="2">
    <source>
        <dbReference type="EMBL" id="MCT8971343.1"/>
    </source>
</evidence>
<accession>A0AAW5QUH6</accession>
<dbReference type="PRINTS" id="PR00111">
    <property type="entry name" value="ABHYDROLASE"/>
</dbReference>
<organism evidence="2 3">
    <name type="scientific">Microbaculum marinisediminis</name>
    <dbReference type="NCBI Taxonomy" id="2931392"/>
    <lineage>
        <taxon>Bacteria</taxon>
        <taxon>Pseudomonadati</taxon>
        <taxon>Pseudomonadota</taxon>
        <taxon>Alphaproteobacteria</taxon>
        <taxon>Hyphomicrobiales</taxon>
        <taxon>Tepidamorphaceae</taxon>
        <taxon>Microbaculum</taxon>
    </lineage>
</organism>
<keyword evidence="2" id="KW-0378">Hydrolase</keyword>
<dbReference type="InterPro" id="IPR000073">
    <property type="entry name" value="AB_hydrolase_1"/>
</dbReference>
<dbReference type="GO" id="GO:0016787">
    <property type="term" value="F:hydrolase activity"/>
    <property type="evidence" value="ECO:0007669"/>
    <property type="project" value="UniProtKB-KW"/>
</dbReference>
<dbReference type="AlphaFoldDB" id="A0AAW5QUH6"/>
<feature type="domain" description="AB hydrolase-1" evidence="1">
    <location>
        <begin position="17"/>
        <end position="252"/>
    </location>
</feature>
<dbReference type="RefSeq" id="WP_261614906.1">
    <property type="nucleotide sequence ID" value="NZ_JALIDZ010000002.1"/>
</dbReference>
<dbReference type="EMBL" id="JALIDZ010000002">
    <property type="protein sequence ID" value="MCT8971343.1"/>
    <property type="molecule type" value="Genomic_DNA"/>
</dbReference>
<dbReference type="InterPro" id="IPR050228">
    <property type="entry name" value="Carboxylesterase_BioH"/>
</dbReference>
<dbReference type="SUPFAM" id="SSF53474">
    <property type="entry name" value="alpha/beta-Hydrolases"/>
    <property type="match status" value="1"/>
</dbReference>
<dbReference type="InterPro" id="IPR029058">
    <property type="entry name" value="AB_hydrolase_fold"/>
</dbReference>
<evidence type="ECO:0000259" key="1">
    <source>
        <dbReference type="Pfam" id="PF12697"/>
    </source>
</evidence>
<dbReference type="Gene3D" id="3.40.50.1820">
    <property type="entry name" value="alpha/beta hydrolase"/>
    <property type="match status" value="1"/>
</dbReference>
<dbReference type="PANTHER" id="PTHR43194">
    <property type="entry name" value="HYDROLASE ALPHA/BETA FOLD FAMILY"/>
    <property type="match status" value="1"/>
</dbReference>
<comment type="caution">
    <text evidence="2">The sequence shown here is derived from an EMBL/GenBank/DDBJ whole genome shotgun (WGS) entry which is preliminary data.</text>
</comment>
<reference evidence="2 3" key="1">
    <citation type="submission" date="2022-04" db="EMBL/GenBank/DDBJ databases">
        <authorList>
            <person name="Ye Y.-Q."/>
            <person name="Du Z.-J."/>
        </authorList>
    </citation>
    <scope>NUCLEOTIDE SEQUENCE [LARGE SCALE GENOMIC DNA]</scope>
    <source>
        <strain evidence="2 3">A6E488</strain>
    </source>
</reference>
<evidence type="ECO:0000313" key="3">
    <source>
        <dbReference type="Proteomes" id="UP001320898"/>
    </source>
</evidence>
<protein>
    <submittedName>
        <fullName evidence="2">Alpha/beta hydrolase</fullName>
    </submittedName>
</protein>
<sequence length="282" mass="30234">MVAFDESVRPRAGGRPVVLVHGSLSSGGMWKGVRRALADRFAVLTPDLTGYGARPAWTGDRPFRLADDVDVLAGAVAGLEAPFDLVGHSYGGLVALRFAWEHRSRVRSLMLFEPTLFRILEDPDIGTPEAWAEIDAIARVVGDGARAKTPDAAMHRFVDYWNGAGAWQALPEERRRAFAAQAPTVSRNFTAGATDGMPLNALRQFDVPTFVVAGANSTGAALATAWTLAAQLPVVDHVTVAGAGHMMPLTHGAESLKLIERWLDKPRSPFRVPMGAPVHVAA</sequence>
<proteinExistence type="predicted"/>